<dbReference type="InterPro" id="IPR000843">
    <property type="entry name" value="HTH_LacI"/>
</dbReference>
<gene>
    <name evidence="5" type="ORF">WKV53_17925</name>
</gene>
<dbReference type="PANTHER" id="PTHR30146">
    <property type="entry name" value="LACI-RELATED TRANSCRIPTIONAL REPRESSOR"/>
    <property type="match status" value="1"/>
</dbReference>
<name>A0ABU9B0J8_9BACT</name>
<feature type="domain" description="HTH lacI-type" evidence="4">
    <location>
        <begin position="7"/>
        <end position="65"/>
    </location>
</feature>
<dbReference type="InterPro" id="IPR046335">
    <property type="entry name" value="LacI/GalR-like_sensor"/>
</dbReference>
<keyword evidence="1" id="KW-0805">Transcription regulation</keyword>
<dbReference type="InterPro" id="IPR028082">
    <property type="entry name" value="Peripla_BP_I"/>
</dbReference>
<dbReference type="SMART" id="SM00354">
    <property type="entry name" value="HTH_LACI"/>
    <property type="match status" value="1"/>
</dbReference>
<protein>
    <submittedName>
        <fullName evidence="5">LacI family DNA-binding transcriptional regulator</fullName>
    </submittedName>
</protein>
<dbReference type="RefSeq" id="WP_341406152.1">
    <property type="nucleotide sequence ID" value="NZ_JBBUKT010000007.1"/>
</dbReference>
<reference evidence="5 6" key="1">
    <citation type="submission" date="2024-04" db="EMBL/GenBank/DDBJ databases">
        <title>Luteolibacter sp. isolated from soil.</title>
        <authorList>
            <person name="An J."/>
        </authorList>
    </citation>
    <scope>NUCLEOTIDE SEQUENCE [LARGE SCALE GENOMIC DNA]</scope>
    <source>
        <strain evidence="5 6">Y139</strain>
    </source>
</reference>
<keyword evidence="2 5" id="KW-0238">DNA-binding</keyword>
<evidence type="ECO:0000259" key="4">
    <source>
        <dbReference type="PROSITE" id="PS50932"/>
    </source>
</evidence>
<evidence type="ECO:0000256" key="2">
    <source>
        <dbReference type="ARBA" id="ARBA00023125"/>
    </source>
</evidence>
<dbReference type="PANTHER" id="PTHR30146:SF109">
    <property type="entry name" value="HTH-TYPE TRANSCRIPTIONAL REGULATOR GALS"/>
    <property type="match status" value="1"/>
</dbReference>
<dbReference type="PROSITE" id="PS50932">
    <property type="entry name" value="HTH_LACI_2"/>
    <property type="match status" value="1"/>
</dbReference>
<dbReference type="Gene3D" id="1.10.260.40">
    <property type="entry name" value="lambda repressor-like DNA-binding domains"/>
    <property type="match status" value="1"/>
</dbReference>
<keyword evidence="6" id="KW-1185">Reference proteome</keyword>
<evidence type="ECO:0000256" key="1">
    <source>
        <dbReference type="ARBA" id="ARBA00023015"/>
    </source>
</evidence>
<accession>A0ABU9B0J8</accession>
<dbReference type="SUPFAM" id="SSF47413">
    <property type="entry name" value="lambda repressor-like DNA-binding domains"/>
    <property type="match status" value="1"/>
</dbReference>
<dbReference type="Proteomes" id="UP001371305">
    <property type="component" value="Unassembled WGS sequence"/>
</dbReference>
<keyword evidence="3" id="KW-0804">Transcription</keyword>
<evidence type="ECO:0000313" key="6">
    <source>
        <dbReference type="Proteomes" id="UP001371305"/>
    </source>
</evidence>
<dbReference type="Pfam" id="PF13377">
    <property type="entry name" value="Peripla_BP_3"/>
    <property type="match status" value="1"/>
</dbReference>
<organism evidence="5 6">
    <name type="scientific">Luteolibacter soli</name>
    <dbReference type="NCBI Taxonomy" id="3135280"/>
    <lineage>
        <taxon>Bacteria</taxon>
        <taxon>Pseudomonadati</taxon>
        <taxon>Verrucomicrobiota</taxon>
        <taxon>Verrucomicrobiia</taxon>
        <taxon>Verrucomicrobiales</taxon>
        <taxon>Verrucomicrobiaceae</taxon>
        <taxon>Luteolibacter</taxon>
    </lineage>
</organism>
<dbReference type="Pfam" id="PF00356">
    <property type="entry name" value="LacI"/>
    <property type="match status" value="1"/>
</dbReference>
<comment type="caution">
    <text evidence="5">The sequence shown here is derived from an EMBL/GenBank/DDBJ whole genome shotgun (WGS) entry which is preliminary data.</text>
</comment>
<dbReference type="InterPro" id="IPR010982">
    <property type="entry name" value="Lambda_DNA-bd_dom_sf"/>
</dbReference>
<dbReference type="CDD" id="cd06267">
    <property type="entry name" value="PBP1_LacI_sugar_binding-like"/>
    <property type="match status" value="1"/>
</dbReference>
<evidence type="ECO:0000313" key="5">
    <source>
        <dbReference type="EMBL" id="MEK7952395.1"/>
    </source>
</evidence>
<dbReference type="EMBL" id="JBBUKT010000007">
    <property type="protein sequence ID" value="MEK7952395.1"/>
    <property type="molecule type" value="Genomic_DNA"/>
</dbReference>
<sequence length="347" mass="38156">MTPSRRSTIKDIAKAAGLSTAAVSQALRPHPKSNIKLQQETIERIKRVAAELNYQPHAGARSIRSNSFDTIGYFAAKTGLFINSPAGYLAGVHDVAEGEGSRITLIRLPVDIADISKAMPGVFSERNLDVLVIESYSELARQIYERTQASQLPVIFLNDRHEENSVYVDDEWAASELTGHLIEKGYKRIGFLHRLVEGGAPVKLMHHSAVDRENGYRKAMKKAKLPVSCHTVTLKAIVGFDVEMAQSDWDAISQFDAVVAYDDDLANLVGRAAYDRGVRVPDKLAIASFNGDYASLCAWQRLTTMQIPAYAMGKKAAEMAFELFKSGPETKLPSVAYKPTLLIGQTT</sequence>
<evidence type="ECO:0000256" key="3">
    <source>
        <dbReference type="ARBA" id="ARBA00023163"/>
    </source>
</evidence>
<dbReference type="SUPFAM" id="SSF53822">
    <property type="entry name" value="Periplasmic binding protein-like I"/>
    <property type="match status" value="1"/>
</dbReference>
<dbReference type="GO" id="GO:0003677">
    <property type="term" value="F:DNA binding"/>
    <property type="evidence" value="ECO:0007669"/>
    <property type="project" value="UniProtKB-KW"/>
</dbReference>
<proteinExistence type="predicted"/>
<dbReference type="CDD" id="cd01392">
    <property type="entry name" value="HTH_LacI"/>
    <property type="match status" value="1"/>
</dbReference>
<dbReference type="Gene3D" id="3.40.50.2300">
    <property type="match status" value="2"/>
</dbReference>